<dbReference type="EMBL" id="CM044707">
    <property type="protein sequence ID" value="KAI5653330.1"/>
    <property type="molecule type" value="Genomic_DNA"/>
</dbReference>
<evidence type="ECO:0000313" key="1">
    <source>
        <dbReference type="EMBL" id="KAI5653330.1"/>
    </source>
</evidence>
<name>A0ACB9ZZB4_CATRO</name>
<reference evidence="2" key="1">
    <citation type="journal article" date="2023" name="Nat. Plants">
        <title>Single-cell RNA sequencing provides a high-resolution roadmap for understanding the multicellular compartmentation of specialized metabolism.</title>
        <authorList>
            <person name="Sun S."/>
            <person name="Shen X."/>
            <person name="Li Y."/>
            <person name="Li Y."/>
            <person name="Wang S."/>
            <person name="Li R."/>
            <person name="Zhang H."/>
            <person name="Shen G."/>
            <person name="Guo B."/>
            <person name="Wei J."/>
            <person name="Xu J."/>
            <person name="St-Pierre B."/>
            <person name="Chen S."/>
            <person name="Sun C."/>
        </authorList>
    </citation>
    <scope>NUCLEOTIDE SEQUENCE [LARGE SCALE GENOMIC DNA]</scope>
</reference>
<sequence>MYRLDSDSDKLEMKKKNMAKLISAEGFKFFIDKKAAMISQIIRNILISPGKIAQLKFSVNEFLGSIIRQVIKRSLEEDNASNSNISLNSFTKSRILFPVFHGHKLFYGIFLVQELINICNTSVSTWDKKDSFVRLSSMLEKLEEEVVASGDGEKGIFMGFPWYHVHTIVLNDPNCLLSVRLMHTAPIAGRTGSMALYESAIFYPSNPVLHPMRRPDMAVNGVGFTLYGSVFVFSGLK</sequence>
<proteinExistence type="predicted"/>
<evidence type="ECO:0000313" key="2">
    <source>
        <dbReference type="Proteomes" id="UP001060085"/>
    </source>
</evidence>
<organism evidence="1 2">
    <name type="scientific">Catharanthus roseus</name>
    <name type="common">Madagascar periwinkle</name>
    <name type="synonym">Vinca rosea</name>
    <dbReference type="NCBI Taxonomy" id="4058"/>
    <lineage>
        <taxon>Eukaryota</taxon>
        <taxon>Viridiplantae</taxon>
        <taxon>Streptophyta</taxon>
        <taxon>Embryophyta</taxon>
        <taxon>Tracheophyta</taxon>
        <taxon>Spermatophyta</taxon>
        <taxon>Magnoliopsida</taxon>
        <taxon>eudicotyledons</taxon>
        <taxon>Gunneridae</taxon>
        <taxon>Pentapetalae</taxon>
        <taxon>asterids</taxon>
        <taxon>lamiids</taxon>
        <taxon>Gentianales</taxon>
        <taxon>Apocynaceae</taxon>
        <taxon>Rauvolfioideae</taxon>
        <taxon>Vinceae</taxon>
        <taxon>Catharanthinae</taxon>
        <taxon>Catharanthus</taxon>
    </lineage>
</organism>
<gene>
    <name evidence="1" type="ORF">M9H77_30517</name>
</gene>
<keyword evidence="2" id="KW-1185">Reference proteome</keyword>
<comment type="caution">
    <text evidence="1">The sequence shown here is derived from an EMBL/GenBank/DDBJ whole genome shotgun (WGS) entry which is preliminary data.</text>
</comment>
<dbReference type="Proteomes" id="UP001060085">
    <property type="component" value="Linkage Group LG07"/>
</dbReference>
<accession>A0ACB9ZZB4</accession>
<protein>
    <submittedName>
        <fullName evidence="1">Uncharacterized protein</fullName>
    </submittedName>
</protein>